<keyword evidence="2 5" id="KW-0812">Transmembrane</keyword>
<dbReference type="PRINTS" id="PR00259">
    <property type="entry name" value="TMFOUR"/>
</dbReference>
<dbReference type="EMBL" id="VJMH01000142">
    <property type="protein sequence ID" value="KAF0718525.1"/>
    <property type="molecule type" value="Genomic_DNA"/>
</dbReference>
<dbReference type="GO" id="GO:0016020">
    <property type="term" value="C:membrane"/>
    <property type="evidence" value="ECO:0007669"/>
    <property type="project" value="UniProtKB-SubCell"/>
</dbReference>
<keyword evidence="8" id="KW-1185">Reference proteome</keyword>
<feature type="transmembrane region" description="Helical" evidence="5">
    <location>
        <begin position="81"/>
        <end position="105"/>
    </location>
</feature>
<protein>
    <submittedName>
        <fullName evidence="7">Aste57867_1627 protein</fullName>
    </submittedName>
</protein>
<gene>
    <name evidence="7" type="primary">Aste57867_1627</name>
    <name evidence="6" type="ORF">As57867_001625</name>
    <name evidence="7" type="ORF">ASTE57867_1627</name>
</gene>
<evidence type="ECO:0000256" key="4">
    <source>
        <dbReference type="ARBA" id="ARBA00023136"/>
    </source>
</evidence>
<evidence type="ECO:0000313" key="8">
    <source>
        <dbReference type="Proteomes" id="UP000332933"/>
    </source>
</evidence>
<accession>A0A485K6W3</accession>
<sequence>MHAISKGVLILLNLAFIVGGGLLIYLGASIRGGHWNNVYESGPSVTDANSAASIVIGLGAIIVLIAFFGFAGAVCKNRCFLTLYSIFVVIALLIFLLIGILGFVAAGGAKSWAAKAYPASDGEVKVAGGFNEAYCYAQAARFCTAATAKEALAALLPSSGAAIASVASTGGVSVTEPTGIVGFCKSVDAKASTLAPLLPSEYKKACAACKDVSKYDEYKDILDWANDKCPINAVTSVWCGNFILTNTPGDVYVGAPYMQCRDPILDIWRRIGNNVGIGGIVLTVVALVLVVMACRIAREPRDGIA</sequence>
<evidence type="ECO:0000313" key="6">
    <source>
        <dbReference type="EMBL" id="KAF0718525.1"/>
    </source>
</evidence>
<evidence type="ECO:0000256" key="5">
    <source>
        <dbReference type="SAM" id="Phobius"/>
    </source>
</evidence>
<evidence type="ECO:0000256" key="1">
    <source>
        <dbReference type="ARBA" id="ARBA00004141"/>
    </source>
</evidence>
<evidence type="ECO:0000256" key="2">
    <source>
        <dbReference type="ARBA" id="ARBA00022692"/>
    </source>
</evidence>
<keyword evidence="4 5" id="KW-0472">Membrane</keyword>
<dbReference type="AlphaFoldDB" id="A0A485K6W3"/>
<evidence type="ECO:0000313" key="7">
    <source>
        <dbReference type="EMBL" id="VFT78840.1"/>
    </source>
</evidence>
<feature type="transmembrane region" description="Helical" evidence="5">
    <location>
        <begin position="275"/>
        <end position="297"/>
    </location>
</feature>
<feature type="transmembrane region" description="Helical" evidence="5">
    <location>
        <begin position="7"/>
        <end position="30"/>
    </location>
</feature>
<dbReference type="Proteomes" id="UP000332933">
    <property type="component" value="Unassembled WGS sequence"/>
</dbReference>
<evidence type="ECO:0000256" key="3">
    <source>
        <dbReference type="ARBA" id="ARBA00022989"/>
    </source>
</evidence>
<dbReference type="Pfam" id="PF00335">
    <property type="entry name" value="Tetraspanin"/>
    <property type="match status" value="1"/>
</dbReference>
<reference evidence="7 8" key="1">
    <citation type="submission" date="2019-03" db="EMBL/GenBank/DDBJ databases">
        <authorList>
            <person name="Gaulin E."/>
            <person name="Dumas B."/>
        </authorList>
    </citation>
    <scope>NUCLEOTIDE SEQUENCE [LARGE SCALE GENOMIC DNA]</scope>
    <source>
        <strain evidence="7">CBS 568.67</strain>
    </source>
</reference>
<comment type="subcellular location">
    <subcellularLocation>
        <location evidence="1">Membrane</location>
        <topology evidence="1">Multi-pass membrane protein</topology>
    </subcellularLocation>
</comment>
<dbReference type="OrthoDB" id="71600at2759"/>
<organism evidence="7 8">
    <name type="scientific">Aphanomyces stellatus</name>
    <dbReference type="NCBI Taxonomy" id="120398"/>
    <lineage>
        <taxon>Eukaryota</taxon>
        <taxon>Sar</taxon>
        <taxon>Stramenopiles</taxon>
        <taxon>Oomycota</taxon>
        <taxon>Saprolegniomycetes</taxon>
        <taxon>Saprolegniales</taxon>
        <taxon>Verrucalvaceae</taxon>
        <taxon>Aphanomyces</taxon>
    </lineage>
</organism>
<feature type="transmembrane region" description="Helical" evidence="5">
    <location>
        <begin position="50"/>
        <end position="74"/>
    </location>
</feature>
<dbReference type="PANTHER" id="PTHR19282">
    <property type="entry name" value="TETRASPANIN"/>
    <property type="match status" value="1"/>
</dbReference>
<proteinExistence type="predicted"/>
<keyword evidence="3 5" id="KW-1133">Transmembrane helix</keyword>
<reference evidence="6" key="2">
    <citation type="submission" date="2019-06" db="EMBL/GenBank/DDBJ databases">
        <title>Genomics analysis of Aphanomyces spp. identifies a new class of oomycete effector associated with host adaptation.</title>
        <authorList>
            <person name="Gaulin E."/>
        </authorList>
    </citation>
    <scope>NUCLEOTIDE SEQUENCE</scope>
    <source>
        <strain evidence="6">CBS 578.67</strain>
    </source>
</reference>
<dbReference type="EMBL" id="CAADRA010000142">
    <property type="protein sequence ID" value="VFT78840.1"/>
    <property type="molecule type" value="Genomic_DNA"/>
</dbReference>
<name>A0A485K6W3_9STRA</name>
<dbReference type="InterPro" id="IPR018499">
    <property type="entry name" value="Tetraspanin/Peripherin"/>
</dbReference>